<keyword evidence="1" id="KW-0472">Membrane</keyword>
<organism evidence="3">
    <name type="scientific">viral metagenome</name>
    <dbReference type="NCBI Taxonomy" id="1070528"/>
    <lineage>
        <taxon>unclassified sequences</taxon>
        <taxon>metagenomes</taxon>
        <taxon>organismal metagenomes</taxon>
    </lineage>
</organism>
<keyword evidence="1" id="KW-1133">Transmembrane helix</keyword>
<dbReference type="EMBL" id="MT141983">
    <property type="protein sequence ID" value="QJA72854.1"/>
    <property type="molecule type" value="Genomic_DNA"/>
</dbReference>
<reference evidence="3" key="1">
    <citation type="submission" date="2020-03" db="EMBL/GenBank/DDBJ databases">
        <title>The deep terrestrial virosphere.</title>
        <authorList>
            <person name="Holmfeldt K."/>
            <person name="Nilsson E."/>
            <person name="Simone D."/>
            <person name="Lopez-Fernandez M."/>
            <person name="Wu X."/>
            <person name="de Brujin I."/>
            <person name="Lundin D."/>
            <person name="Andersson A."/>
            <person name="Bertilsson S."/>
            <person name="Dopson M."/>
        </authorList>
    </citation>
    <scope>NUCLEOTIDE SEQUENCE</scope>
    <source>
        <strain evidence="3">MM415A02581</strain>
        <strain evidence="2">MM415B01788</strain>
    </source>
</reference>
<dbReference type="EMBL" id="MT141239">
    <property type="protein sequence ID" value="QJA56788.1"/>
    <property type="molecule type" value="Genomic_DNA"/>
</dbReference>
<evidence type="ECO:0000313" key="2">
    <source>
        <dbReference type="EMBL" id="QJA56788.1"/>
    </source>
</evidence>
<dbReference type="AlphaFoldDB" id="A0A6M3JS48"/>
<evidence type="ECO:0000313" key="3">
    <source>
        <dbReference type="EMBL" id="QJA72854.1"/>
    </source>
</evidence>
<keyword evidence="1" id="KW-0812">Transmembrane</keyword>
<evidence type="ECO:0000256" key="1">
    <source>
        <dbReference type="SAM" id="Phobius"/>
    </source>
</evidence>
<feature type="transmembrane region" description="Helical" evidence="1">
    <location>
        <begin position="55"/>
        <end position="76"/>
    </location>
</feature>
<proteinExistence type="predicted"/>
<protein>
    <submittedName>
        <fullName evidence="3">Uncharacterized protein</fullName>
    </submittedName>
</protein>
<sequence>MNGMPRTTEEFVSWAAPKILEIHQGLYGVPNSPDDGLVGIVRENGHELFRLKRTVWTLIGVLIGSGILGGSLYTFLR</sequence>
<accession>A0A6M3JS48</accession>
<gene>
    <name evidence="3" type="ORF">MM415A02581_0004</name>
    <name evidence="2" type="ORF">MM415B01788_0001</name>
</gene>
<name>A0A6M3JS48_9ZZZZ</name>